<comment type="caution">
    <text evidence="1">The sequence shown here is derived from an EMBL/GenBank/DDBJ whole genome shotgun (WGS) entry which is preliminary data.</text>
</comment>
<evidence type="ECO:0000313" key="1">
    <source>
        <dbReference type="EMBL" id="MFC6835380.1"/>
    </source>
</evidence>
<sequence length="194" mass="21116">MNTARLVDGTLYRFDDGGEYVVFEGCGFYTEQGFALDRGEVVQTTRHGVEPLRPWRLDRLHERRQGAAGFDRVDDVAMTVYESHPRASVLAEAAFVRSRFVEREFDGAATATVASPPTDELLDVQYYTGAHDLAAFDASLLAPPLLDTDENLEGFVAQNLETGLAGFLPAADLEDRLGDDLVGCTAVLGTGRGL</sequence>
<evidence type="ECO:0000313" key="2">
    <source>
        <dbReference type="Proteomes" id="UP001596406"/>
    </source>
</evidence>
<accession>A0ABD5U4C5</accession>
<dbReference type="AlphaFoldDB" id="A0ABD5U4C5"/>
<proteinExistence type="predicted"/>
<keyword evidence="2" id="KW-1185">Reference proteome</keyword>
<gene>
    <name evidence="1" type="ORF">ACFQHK_02525</name>
</gene>
<reference evidence="1 2" key="1">
    <citation type="journal article" date="2019" name="Int. J. Syst. Evol. Microbiol.">
        <title>The Global Catalogue of Microorganisms (GCM) 10K type strain sequencing project: providing services to taxonomists for standard genome sequencing and annotation.</title>
        <authorList>
            <consortium name="The Broad Institute Genomics Platform"/>
            <consortium name="The Broad Institute Genome Sequencing Center for Infectious Disease"/>
            <person name="Wu L."/>
            <person name="Ma J."/>
        </authorList>
    </citation>
    <scope>NUCLEOTIDE SEQUENCE [LARGE SCALE GENOMIC DNA]</scope>
    <source>
        <strain evidence="1 2">PSRA2</strain>
    </source>
</reference>
<name>A0ABD5U4C5_9EURY</name>
<dbReference type="RefSeq" id="WP_304447082.1">
    <property type="nucleotide sequence ID" value="NZ_JARRAH010000001.1"/>
</dbReference>
<organism evidence="1 2">
    <name type="scientific">Halomarina ordinaria</name>
    <dbReference type="NCBI Taxonomy" id="3033939"/>
    <lineage>
        <taxon>Archaea</taxon>
        <taxon>Methanobacteriati</taxon>
        <taxon>Methanobacteriota</taxon>
        <taxon>Stenosarchaea group</taxon>
        <taxon>Halobacteria</taxon>
        <taxon>Halobacteriales</taxon>
        <taxon>Natronomonadaceae</taxon>
        <taxon>Halomarina</taxon>
    </lineage>
</organism>
<protein>
    <submittedName>
        <fullName evidence="1">Uncharacterized protein</fullName>
    </submittedName>
</protein>
<dbReference type="EMBL" id="JBHSXM010000001">
    <property type="protein sequence ID" value="MFC6835380.1"/>
    <property type="molecule type" value="Genomic_DNA"/>
</dbReference>
<dbReference type="Proteomes" id="UP001596406">
    <property type="component" value="Unassembled WGS sequence"/>
</dbReference>